<feature type="domain" description="EGF-like" evidence="12">
    <location>
        <begin position="1834"/>
        <end position="1879"/>
    </location>
</feature>
<dbReference type="SMART" id="SM00179">
    <property type="entry name" value="EGF_CA"/>
    <property type="match status" value="20"/>
</dbReference>
<evidence type="ECO:0000256" key="8">
    <source>
        <dbReference type="ARBA" id="ARBA00023157"/>
    </source>
</evidence>
<evidence type="ECO:0000256" key="11">
    <source>
        <dbReference type="SAM" id="Phobius"/>
    </source>
</evidence>
<feature type="domain" description="EGF-like" evidence="12">
    <location>
        <begin position="1027"/>
        <end position="1061"/>
    </location>
</feature>
<keyword evidence="9" id="KW-0325">Glycoprotein</keyword>
<dbReference type="Pfam" id="PF14670">
    <property type="entry name" value="FXa_inhibition"/>
    <property type="match status" value="1"/>
</dbReference>
<dbReference type="InterPro" id="IPR009030">
    <property type="entry name" value="Growth_fac_rcpt_cys_sf"/>
</dbReference>
<dbReference type="InterPro" id="IPR001846">
    <property type="entry name" value="VWF_type-D"/>
</dbReference>
<reference evidence="15 16" key="1">
    <citation type="submission" date="2024-04" db="EMBL/GenBank/DDBJ databases">
        <authorList>
            <consortium name="Genoscope - CEA"/>
            <person name="William W."/>
        </authorList>
    </citation>
    <scope>NUCLEOTIDE SEQUENCE [LARGE SCALE GENOMIC DNA]</scope>
</reference>
<comment type="caution">
    <text evidence="15">The sequence shown here is derived from an EMBL/GenBank/DDBJ whole genome shotgun (WGS) entry which is preliminary data.</text>
</comment>
<evidence type="ECO:0000256" key="6">
    <source>
        <dbReference type="ARBA" id="ARBA00022737"/>
    </source>
</evidence>
<name>A0AAV2GXA6_LYMST</name>
<feature type="transmembrane region" description="Helical" evidence="11">
    <location>
        <begin position="2200"/>
        <end position="2224"/>
    </location>
</feature>
<evidence type="ECO:0000256" key="10">
    <source>
        <dbReference type="PROSITE-ProRule" id="PRU00076"/>
    </source>
</evidence>
<dbReference type="GO" id="GO:0007160">
    <property type="term" value="P:cell-matrix adhesion"/>
    <property type="evidence" value="ECO:0007669"/>
    <property type="project" value="InterPro"/>
</dbReference>
<evidence type="ECO:0000313" key="16">
    <source>
        <dbReference type="Proteomes" id="UP001497497"/>
    </source>
</evidence>
<evidence type="ECO:0000259" key="12">
    <source>
        <dbReference type="PROSITE" id="PS50026"/>
    </source>
</evidence>
<dbReference type="Pfam" id="PF17963">
    <property type="entry name" value="Big_9"/>
    <property type="match status" value="1"/>
</dbReference>
<accession>A0AAV2GXA6</accession>
<dbReference type="SUPFAM" id="SSF57196">
    <property type="entry name" value="EGF/Laminin"/>
    <property type="match status" value="6"/>
</dbReference>
<keyword evidence="6" id="KW-0677">Repeat</keyword>
<feature type="domain" description="EGF-like" evidence="12">
    <location>
        <begin position="65"/>
        <end position="106"/>
    </location>
</feature>
<comment type="caution">
    <text evidence="10">Lacks conserved residue(s) required for the propagation of feature annotation.</text>
</comment>
<dbReference type="Gene3D" id="2.10.25.140">
    <property type="match status" value="1"/>
</dbReference>
<evidence type="ECO:0000256" key="1">
    <source>
        <dbReference type="ARBA" id="ARBA00004370"/>
    </source>
</evidence>
<dbReference type="PROSITE" id="PS00022">
    <property type="entry name" value="EGF_1"/>
    <property type="match status" value="1"/>
</dbReference>
<evidence type="ECO:0000259" key="14">
    <source>
        <dbReference type="PROSITE" id="PS51233"/>
    </source>
</evidence>
<keyword evidence="8 10" id="KW-1015">Disulfide bond</keyword>
<dbReference type="PANTHER" id="PTHR24034">
    <property type="entry name" value="EGF-LIKE DOMAIN-CONTAINING PROTEIN"/>
    <property type="match status" value="1"/>
</dbReference>
<feature type="domain" description="AMOP" evidence="13">
    <location>
        <begin position="403"/>
        <end position="550"/>
    </location>
</feature>
<dbReference type="InterPro" id="IPR000742">
    <property type="entry name" value="EGF"/>
</dbReference>
<dbReference type="InterPro" id="IPR000152">
    <property type="entry name" value="EGF-type_Asp/Asn_hydroxyl_site"/>
</dbReference>
<dbReference type="SMART" id="SM00539">
    <property type="entry name" value="NIDO"/>
    <property type="match status" value="1"/>
</dbReference>
<dbReference type="InterPro" id="IPR018097">
    <property type="entry name" value="EGF_Ca-bd_CS"/>
</dbReference>
<keyword evidence="11" id="KW-0812">Transmembrane</keyword>
<dbReference type="GO" id="GO:0005576">
    <property type="term" value="C:extracellular region"/>
    <property type="evidence" value="ECO:0007669"/>
    <property type="project" value="UniProtKB-SubCell"/>
</dbReference>
<dbReference type="InterPro" id="IPR003886">
    <property type="entry name" value="NIDO_dom"/>
</dbReference>
<keyword evidence="11" id="KW-1133">Transmembrane helix</keyword>
<dbReference type="EMBL" id="CAXITT010000002">
    <property type="protein sequence ID" value="CAL1526080.1"/>
    <property type="molecule type" value="Genomic_DNA"/>
</dbReference>
<dbReference type="FunFam" id="2.10.25.10:FF:000240">
    <property type="entry name" value="Vitamin K-dependent protein S"/>
    <property type="match status" value="2"/>
</dbReference>
<dbReference type="InterPro" id="IPR050751">
    <property type="entry name" value="ECM_structural_protein"/>
</dbReference>
<feature type="domain" description="EGF-like" evidence="12">
    <location>
        <begin position="1152"/>
        <end position="1192"/>
    </location>
</feature>
<dbReference type="FunFam" id="2.10.25.10:FF:000119">
    <property type="entry name" value="vitamin K-dependent protein S"/>
    <property type="match status" value="1"/>
</dbReference>
<dbReference type="PANTHER" id="PTHR24034:SF202">
    <property type="entry name" value="HEMICENTIN 2"/>
    <property type="match status" value="1"/>
</dbReference>
<dbReference type="PROSITE" id="PS50856">
    <property type="entry name" value="AMOP"/>
    <property type="match status" value="1"/>
</dbReference>
<feature type="domain" description="EGF-like" evidence="12">
    <location>
        <begin position="1236"/>
        <end position="1273"/>
    </location>
</feature>
<dbReference type="InterPro" id="IPR013783">
    <property type="entry name" value="Ig-like_fold"/>
</dbReference>
<evidence type="ECO:0000256" key="2">
    <source>
        <dbReference type="ARBA" id="ARBA00004613"/>
    </source>
</evidence>
<dbReference type="Gene3D" id="2.60.40.10">
    <property type="entry name" value="Immunoglobulins"/>
    <property type="match status" value="1"/>
</dbReference>
<dbReference type="Pfam" id="PF06119">
    <property type="entry name" value="NIDO"/>
    <property type="match status" value="1"/>
</dbReference>
<evidence type="ECO:0000313" key="15">
    <source>
        <dbReference type="EMBL" id="CAL1526080.1"/>
    </source>
</evidence>
<evidence type="ECO:0000256" key="9">
    <source>
        <dbReference type="ARBA" id="ARBA00023180"/>
    </source>
</evidence>
<dbReference type="Pfam" id="PF07645">
    <property type="entry name" value="EGF_CA"/>
    <property type="match status" value="16"/>
</dbReference>
<evidence type="ECO:0000256" key="5">
    <source>
        <dbReference type="ARBA" id="ARBA00022729"/>
    </source>
</evidence>
<keyword evidence="16" id="KW-1185">Reference proteome</keyword>
<evidence type="ECO:0000259" key="13">
    <source>
        <dbReference type="PROSITE" id="PS50856"/>
    </source>
</evidence>
<dbReference type="InterPro" id="IPR026823">
    <property type="entry name" value="cEGF"/>
</dbReference>
<dbReference type="Gene3D" id="2.10.25.10">
    <property type="entry name" value="Laminin"/>
    <property type="match status" value="21"/>
</dbReference>
<dbReference type="FunFam" id="2.10.25.10:FF:000038">
    <property type="entry name" value="Fibrillin 2"/>
    <property type="match status" value="1"/>
</dbReference>
<feature type="non-terminal residue" evidence="15">
    <location>
        <position position="1"/>
    </location>
</feature>
<protein>
    <submittedName>
        <fullName evidence="15">Uncharacterized protein</fullName>
    </submittedName>
</protein>
<feature type="domain" description="EGF-like" evidence="12">
    <location>
        <begin position="111"/>
        <end position="149"/>
    </location>
</feature>
<feature type="domain" description="EGF-like" evidence="12">
    <location>
        <begin position="1067"/>
        <end position="1107"/>
    </location>
</feature>
<comment type="subcellular location">
    <subcellularLocation>
        <location evidence="1">Membrane</location>
    </subcellularLocation>
    <subcellularLocation>
        <location evidence="2">Secreted</location>
    </subcellularLocation>
</comment>
<feature type="disulfide bond" evidence="10">
    <location>
        <begin position="1288"/>
        <end position="1305"/>
    </location>
</feature>
<feature type="domain" description="EGF-like" evidence="12">
    <location>
        <begin position="1921"/>
        <end position="1960"/>
    </location>
</feature>
<dbReference type="FunFam" id="2.10.25.10:FF:000014">
    <property type="entry name" value="Latent-transforming growth factor beta-binding protein 3"/>
    <property type="match status" value="2"/>
</dbReference>
<proteinExistence type="predicted"/>
<evidence type="ECO:0000256" key="4">
    <source>
        <dbReference type="ARBA" id="ARBA00022536"/>
    </source>
</evidence>
<dbReference type="Pfam" id="PF12662">
    <property type="entry name" value="cEGF"/>
    <property type="match status" value="1"/>
</dbReference>
<dbReference type="SUPFAM" id="SSF57184">
    <property type="entry name" value="Growth factor receptor domain"/>
    <property type="match status" value="5"/>
</dbReference>
<dbReference type="PROSITE" id="PS01187">
    <property type="entry name" value="EGF_CA"/>
    <property type="match status" value="6"/>
</dbReference>
<evidence type="ECO:0000256" key="7">
    <source>
        <dbReference type="ARBA" id="ARBA00023136"/>
    </source>
</evidence>
<feature type="domain" description="EGF-like" evidence="12">
    <location>
        <begin position="1961"/>
        <end position="1997"/>
    </location>
</feature>
<feature type="domain" description="EGF-like" evidence="12">
    <location>
        <begin position="1408"/>
        <end position="1451"/>
    </location>
</feature>
<keyword evidence="4 10" id="KW-0245">EGF-like domain</keyword>
<dbReference type="PROSITE" id="PS01186">
    <property type="entry name" value="EGF_2"/>
    <property type="match status" value="9"/>
</dbReference>
<feature type="domain" description="EGF-like" evidence="12">
    <location>
        <begin position="1745"/>
        <end position="1784"/>
    </location>
</feature>
<dbReference type="Proteomes" id="UP001497497">
    <property type="component" value="Unassembled WGS sequence"/>
</dbReference>
<dbReference type="CDD" id="cd00054">
    <property type="entry name" value="EGF_CA"/>
    <property type="match status" value="11"/>
</dbReference>
<dbReference type="SMART" id="SM00216">
    <property type="entry name" value="VWD"/>
    <property type="match status" value="1"/>
</dbReference>
<dbReference type="PROSITE" id="PS00010">
    <property type="entry name" value="ASX_HYDROXYL"/>
    <property type="match status" value="14"/>
</dbReference>
<evidence type="ECO:0000256" key="3">
    <source>
        <dbReference type="ARBA" id="ARBA00022525"/>
    </source>
</evidence>
<gene>
    <name evidence="15" type="ORF">GSLYS_00000257001</name>
</gene>
<dbReference type="InterPro" id="IPR001881">
    <property type="entry name" value="EGF-like_Ca-bd_dom"/>
</dbReference>
<dbReference type="SMART" id="SM00181">
    <property type="entry name" value="EGF"/>
    <property type="match status" value="27"/>
</dbReference>
<feature type="domain" description="EGF-like" evidence="12">
    <location>
        <begin position="1276"/>
        <end position="1320"/>
    </location>
</feature>
<dbReference type="GO" id="GO:0071944">
    <property type="term" value="C:cell periphery"/>
    <property type="evidence" value="ECO:0007669"/>
    <property type="project" value="UniProtKB-ARBA"/>
</dbReference>
<feature type="domain" description="EGF-like" evidence="12">
    <location>
        <begin position="1495"/>
        <end position="1535"/>
    </location>
</feature>
<keyword evidence="5" id="KW-0732">Signal</keyword>
<keyword evidence="3" id="KW-0964">Secreted</keyword>
<keyword evidence="7 11" id="KW-0472">Membrane</keyword>
<dbReference type="PROSITE" id="PS51233">
    <property type="entry name" value="VWFD"/>
    <property type="match status" value="1"/>
</dbReference>
<dbReference type="GO" id="GO:0005509">
    <property type="term" value="F:calcium ion binding"/>
    <property type="evidence" value="ECO:0007669"/>
    <property type="project" value="InterPro"/>
</dbReference>
<dbReference type="InterPro" id="IPR005533">
    <property type="entry name" value="AMOP_dom"/>
</dbReference>
<dbReference type="PROSITE" id="PS50026">
    <property type="entry name" value="EGF_3"/>
    <property type="match status" value="13"/>
</dbReference>
<dbReference type="GO" id="GO:0016020">
    <property type="term" value="C:membrane"/>
    <property type="evidence" value="ECO:0007669"/>
    <property type="project" value="UniProtKB-SubCell"/>
</dbReference>
<sequence length="2234" mass="242322">VVVIVSVVSTFDVTNDFSNNLGAEIYTKFYRNPYLVLINGVSHSVKAVNMFLTQADSLGFTNHIDIDECSLTPTVCGQLERCNNRVGPLGSFVCSCISGYQRVTSESQCTDVDECLQTNLCTGTSEQCVNTPGSYICDCISGYTRRSPQDPCTNFNRTQQSLYPYGADKGDTKLSQDRYAISNAVVFENGLPFGSEKHYNLYVSNNGMISVGTPQQYWYWGELSYRFGYGHKIICPFMTDIKVDNGSEILYHLYKKSTDSGPTQANVNTVLQRASADVFDNFGIAGFNPKYVFVATWVRVESQVDYYYYGYYYGRFRRQAEAPNVVTFQSVIITDGETSYLIFFYKSKEFNWPYIRGRSVSVGYVNDLEYVDFVEHGSFLISSLDEIIGNKGRQGTWLAQIGYITNSDQRCQDFYSSNAYLLADQTFLSRVAGLFECPCSVAQMGRQWSQVSAVGTKICFALNSLVTRFFGHTYNKLCCYHSIPNLGWWNQRNTMTFISSPPEAGFVTLYDPFSWSATVREHRIHDMIPHRWCCEDADSSHLCELFYQVRPNKACSNTSIIISGIALGDPHIQTLDGVMYTFNGWGEYIMAWVTGKNFTMQARTAKATKSDGSESQSATVFSAVAAKEGNYSHFQAELSTNKDRLIIYANGQDYTAAFYSDPTFSVIINKEDLMLTRTDLNGTTTLSANFPSGVEISVSVGLRSLNLGVTMVTTLNGQTKGLLGNLNNNITDEFQLPNGTILRPNLTDKEIFYQFGPHWAVTAQNSVFIYPVGESWADYNHPEFTPKFSSDINSTTLRDAQAICGVQNDACIFDYAATLDPAFAENTKKVGEEGNQTRLTQENTVPAINLITKVNGLGFIEVTEGQPATIQVNTTDPDGNFDKFELVGAPASVNISQSGIITFTPNASVPVTISVVAVDSLGGRSTTLTISLALCTLCSGHGQCNKSVIRPNSEQGGNFQKFACQCRAAYTGADCEKDFDACSDNPCSQGQNCSDTPASLQDSQGVGSHTCGPCHNGSQNVSNKCIDIDECVTNPCSQQCNNTIGSYQCSCYSGYRLSNFDGKTCIDINECAEQTHRCEQKCVNTPGSYNCSCEQGYTLQGDKYSCQLSVDNSVCSNSGCDQLCIIDADNRPTCSCKSFYTFDSQNPTACVDTDECSHANQPCDQVCTNKAGGYECSCYPGYKLAQDSTTCTPCESPSYGTNCTQTCMCGGHSLRCDPVKGCICQSGWTGPSCDTNINECETGAVCGLGEICHDLVGSYECKCVAGYTRVNGTCVDIDECADVLAHNCDLSQQQVCRNTQGNYTCDCQAGFSKTAGGFCQDFNECTSNSHNCQQLCVNNFGGFSCSCYFGSRLDDTDRTKCVLSKDVCKDESNLTCSHGCTVNLDTREAFCYCNSGYRLAADKQTCIDVNECSDANLNGCSLKDSCVNTPGGYTCSCLVGFRLDNDNRTCIGCSGQTWGISCSNNCTCTTGADQCSPVMGCVCKRGFTGKYCEFDVNECETSTPPCQSPEKCVNSVGSYSCQCPSGYRKVNQTCVDIDECSNPLLNTCDQGCVNRDGGHTCSCFIGFTYNVAEERCNDVNECVTGTALCEQSCVNTLGSYRCSCGNGYQLANDGVSCRATAQCPTKKCAHSCAVIEGVETCSCPRGQNVSVINELQCQDVDLCASSSCQQGCQENEAGNDFTCSCGSGFKLAGDKVSCEACPLGRYGSNCLSTCSCVMDNTYSCNPNNGSCICLSGWGGPVCNQDVNECTSTPSPCTDPNSECVNTQGSYFCHCKDGYLKKNASTGLCEACDENFYGPSCAQRCQCNTQNSACNKVTGSCTCNSGWEGPTCDRDINECDRGTHNCGNSTLSPTCKNEAGSFQCVCPKGYKKISGANNCTDIDECQDPGLNSCEQTCTNSLSSYTCSCRMGFAVQPDGSCKDINECERSPSPCSDLCQNTIGSYRCTCAPGYGMMSNGSCLDVDECSSSPCKVNQLCNNTAGSYVCVCPKGYTLSTTTGECTDIDECATTKPCQQYCNNTQGGYNCSCYDGFTLSVEGKCIVVYSRAFEIRFPFFSPADSFLNPSNDEYKAVVKELQNVLRSQLGQLLQGFLNLIVKNLKKGSLIAEVEASMNAEANPNAGGSLIKAMTLINLTAVTVNGTRQEGAYIKAGSMELTSATSQCDIRSELDPCTADTFCALDSDGTSYCRPYNYRGTDNRDKYIGIGIGVGVAGLIIIGVIVAACVVHRNKAKKYRG</sequence>
<dbReference type="FunFam" id="2.10.25.10:FF:000010">
    <property type="entry name" value="Pro-epidermal growth factor"/>
    <property type="match status" value="1"/>
</dbReference>
<feature type="domain" description="VWFD" evidence="14">
    <location>
        <begin position="562"/>
        <end position="767"/>
    </location>
</feature>
<dbReference type="PRINTS" id="PR00011">
    <property type="entry name" value="EGFLAMININ"/>
</dbReference>
<dbReference type="InterPro" id="IPR049883">
    <property type="entry name" value="NOTCH1_EGF-like"/>
</dbReference>
<organism evidence="15 16">
    <name type="scientific">Lymnaea stagnalis</name>
    <name type="common">Great pond snail</name>
    <name type="synonym">Helix stagnalis</name>
    <dbReference type="NCBI Taxonomy" id="6523"/>
    <lineage>
        <taxon>Eukaryota</taxon>
        <taxon>Metazoa</taxon>
        <taxon>Spiralia</taxon>
        <taxon>Lophotrochozoa</taxon>
        <taxon>Mollusca</taxon>
        <taxon>Gastropoda</taxon>
        <taxon>Heterobranchia</taxon>
        <taxon>Euthyneura</taxon>
        <taxon>Panpulmonata</taxon>
        <taxon>Hygrophila</taxon>
        <taxon>Lymnaeoidea</taxon>
        <taxon>Lymnaeidae</taxon>
        <taxon>Lymnaea</taxon>
    </lineage>
</organism>